<accession>A0A3A8P9L8</accession>
<reference evidence="3" key="1">
    <citation type="submission" date="2018-09" db="EMBL/GenBank/DDBJ databases">
        <authorList>
            <person name="Livingstone P.G."/>
            <person name="Whitworth D.E."/>
        </authorList>
    </citation>
    <scope>NUCLEOTIDE SEQUENCE [LARGE SCALE GENOMIC DNA]</scope>
    <source>
        <strain evidence="3">AB050A</strain>
    </source>
</reference>
<evidence type="ECO:0000313" key="3">
    <source>
        <dbReference type="Proteomes" id="UP000267003"/>
    </source>
</evidence>
<evidence type="ECO:0000313" key="2">
    <source>
        <dbReference type="EMBL" id="RKH53053.1"/>
    </source>
</evidence>
<keyword evidence="3" id="KW-1185">Reference proteome</keyword>
<dbReference type="EMBL" id="RAWK01000425">
    <property type="protein sequence ID" value="RKH53053.1"/>
    <property type="molecule type" value="Genomic_DNA"/>
</dbReference>
<proteinExistence type="predicted"/>
<gene>
    <name evidence="2" type="ORF">D7W81_39500</name>
</gene>
<evidence type="ECO:0000256" key="1">
    <source>
        <dbReference type="SAM" id="MobiDB-lite"/>
    </source>
</evidence>
<name>A0A3A8P9L8_9BACT</name>
<protein>
    <submittedName>
        <fullName evidence="2">Uncharacterized protein</fullName>
    </submittedName>
</protein>
<dbReference type="OrthoDB" id="7069298at2"/>
<dbReference type="RefSeq" id="WP_120560493.1">
    <property type="nucleotide sequence ID" value="NZ_RAWK01000425.1"/>
</dbReference>
<feature type="region of interest" description="Disordered" evidence="1">
    <location>
        <begin position="44"/>
        <end position="75"/>
    </location>
</feature>
<organism evidence="2 3">
    <name type="scientific">Corallococcus aberystwythensis</name>
    <dbReference type="NCBI Taxonomy" id="2316722"/>
    <lineage>
        <taxon>Bacteria</taxon>
        <taxon>Pseudomonadati</taxon>
        <taxon>Myxococcota</taxon>
        <taxon>Myxococcia</taxon>
        <taxon>Myxococcales</taxon>
        <taxon>Cystobacterineae</taxon>
        <taxon>Myxococcaceae</taxon>
        <taxon>Corallococcus</taxon>
    </lineage>
</organism>
<dbReference type="AlphaFoldDB" id="A0A3A8P9L8"/>
<dbReference type="Proteomes" id="UP000267003">
    <property type="component" value="Unassembled WGS sequence"/>
</dbReference>
<comment type="caution">
    <text evidence="2">The sequence shown here is derived from an EMBL/GenBank/DDBJ whole genome shotgun (WGS) entry which is preliminary data.</text>
</comment>
<sequence>MPACLYYDICGNDAPSGATVCRECKPPNPVTSPVLNEYLRTVPLLRPGGSAPVTEGEDEDEDEDEGEDDLPSAKDDHPAWAAVLDALAGLCWLSDTKAVCSAVAMVVMSKKVKLLVSANESTAIERLEAGQKAIGALKPSTEVKLKSYREACLAVANTEAISSVLGGNRKMKQQFLDFLTSTFSLSFVPNLYPYMHAEMRLLDQLYLGKATALDEVVYLGLSATCCDNCYKAILAFNAAAVEMKFNCQIRVFSSHGVQYSKDQWPIPLFLASSGHKGAWQGNFAKAAREKFWSQIEGGEAAFNKRPRSEQDETAHARPVWVLKSGTWVKM</sequence>
<feature type="compositionally biased region" description="Acidic residues" evidence="1">
    <location>
        <begin position="55"/>
        <end position="70"/>
    </location>
</feature>